<evidence type="ECO:0000256" key="1">
    <source>
        <dbReference type="ARBA" id="ARBA00004567"/>
    </source>
</evidence>
<evidence type="ECO:0000256" key="4">
    <source>
        <dbReference type="ARBA" id="ARBA00023242"/>
    </source>
</evidence>
<keyword evidence="5" id="KW-0653">Protein transport</keyword>
<proteinExistence type="inferred from homology"/>
<keyword evidence="6" id="KW-1185">Reference proteome</keyword>
<evidence type="ECO:0000256" key="5">
    <source>
        <dbReference type="RuleBase" id="RU364035"/>
    </source>
</evidence>
<dbReference type="PANTHER" id="PTHR11225">
    <property type="entry name" value="NUCLEAR PORE COMPLEX PROTEIN NUP93 NUCLEOPORIN NUP93 DEAD EYE PROTEIN"/>
    <property type="match status" value="1"/>
</dbReference>
<dbReference type="PANTHER" id="PTHR11225:SF4">
    <property type="entry name" value="NUCLEAR PORE COMPLEX PROTEIN NUP93"/>
    <property type="match status" value="1"/>
</dbReference>
<keyword evidence="4 5" id="KW-0539">Nucleus</keyword>
<dbReference type="Pfam" id="PF04097">
    <property type="entry name" value="Nic96"/>
    <property type="match status" value="1"/>
</dbReference>
<dbReference type="GO" id="GO:0016973">
    <property type="term" value="P:poly(A)+ mRNA export from nucleus"/>
    <property type="evidence" value="ECO:0007669"/>
    <property type="project" value="TreeGrafter"/>
</dbReference>
<dbReference type="GO" id="GO:0006606">
    <property type="term" value="P:protein import into nucleus"/>
    <property type="evidence" value="ECO:0007669"/>
    <property type="project" value="TreeGrafter"/>
</dbReference>
<comment type="subcellular location">
    <subcellularLocation>
        <location evidence="1 5">Nucleus</location>
        <location evidence="1 5">Nuclear pore complex</location>
    </subcellularLocation>
</comment>
<keyword evidence="5" id="KW-0811">Translocation</keyword>
<dbReference type="WBParaSite" id="ACRNAN_Path_1095.g4181.t1">
    <property type="protein sequence ID" value="ACRNAN_Path_1095.g4181.t1"/>
    <property type="gene ID" value="ACRNAN_Path_1095.g4181"/>
</dbReference>
<dbReference type="InterPro" id="IPR007231">
    <property type="entry name" value="Nucleoporin_int_Nup93/Nic96"/>
</dbReference>
<dbReference type="AlphaFoldDB" id="A0A914BVH6"/>
<organism evidence="6 7">
    <name type="scientific">Acrobeloides nanus</name>
    <dbReference type="NCBI Taxonomy" id="290746"/>
    <lineage>
        <taxon>Eukaryota</taxon>
        <taxon>Metazoa</taxon>
        <taxon>Ecdysozoa</taxon>
        <taxon>Nematoda</taxon>
        <taxon>Chromadorea</taxon>
        <taxon>Rhabditida</taxon>
        <taxon>Tylenchina</taxon>
        <taxon>Cephalobomorpha</taxon>
        <taxon>Cephaloboidea</taxon>
        <taxon>Cephalobidae</taxon>
        <taxon>Acrobeloides</taxon>
    </lineage>
</organism>
<comment type="similarity">
    <text evidence="2 5">Belongs to the nucleoporin interacting component (NIC) family.</text>
</comment>
<evidence type="ECO:0000256" key="3">
    <source>
        <dbReference type="ARBA" id="ARBA00023132"/>
    </source>
</evidence>
<evidence type="ECO:0000313" key="7">
    <source>
        <dbReference type="WBParaSite" id="ACRNAN_Path_1095.g4181.t1"/>
    </source>
</evidence>
<keyword evidence="3 5" id="KW-0906">Nuclear pore complex</keyword>
<keyword evidence="5" id="KW-0472">Membrane</keyword>
<evidence type="ECO:0000256" key="2">
    <source>
        <dbReference type="ARBA" id="ARBA00010186"/>
    </source>
</evidence>
<name>A0A914BVH6_9BILA</name>
<sequence>MASMFDDILQRAEKLTNSTQLRASTFFPRGSLTTVNVAQLDRSTLLDANLADIFRTSEEMCQRKQLRDELIHHDQQLITQPIKPQTSWKKPTISRAEDYNSQLPSSSYNITSGSVLEDFVEDSIERSRVEAERAFLNQQILEATQLAPLHEKSVHASSGDFDRLQLTGGAPIARTFQPLQLLQDVFARKIDEHLTKNCQANILPALKSAFLEVEESRTKQIWEQVFAICVKPLLDETESINEFRASQAWMNHILDNSTKYLHTMFRNHVEALIEANREQARRGGVPGTITLVEAYLNVKRLRINAQDGNFGNHPIWMVIFHCLRLGDFEAAATVAKQLQNLPHCSVLITIILNLAKNILINQDMRIKLNAEWKHESKGTKDYFKKAVYGLLLSFDCPEVNDSIENWLWARLMACKLDQHQQLNRFHQLQRTICVDFGEEYFMGGDGDCLVYFSALWLTGQVERAIDLLFRLETPVHAAHISIIAYQFRMLVLSETVSAPILSADSNEPTICRLNFARIILLYVKEFELKNICYALNYCFFLNKLEFDDHDGIPGGNFFEACVSRLVYLTGEVDSILGSLTSNGEHLPGYIDKFSAVVNIPDIISRVAFDTNINGDTLQACRLYCLADRPNDAIKLICRHLSMCVTSINDRTSDAVKMSEWLAKSYKGITNVESQHLSTMFLLLDLYTLFRLFNEPNYEATLSVAERLQVIPLDPNQVQSSVSNFHMVPDQVRAILPDICVCLMKAIVEVFKHSLPSSPTRAQMQNYARAIVLYTAMIPYRFPTHINSQLLQLQTQLH</sequence>
<dbReference type="GO" id="GO:0005643">
    <property type="term" value="C:nuclear pore"/>
    <property type="evidence" value="ECO:0007669"/>
    <property type="project" value="UniProtKB-SubCell"/>
</dbReference>
<evidence type="ECO:0000313" key="6">
    <source>
        <dbReference type="Proteomes" id="UP000887540"/>
    </source>
</evidence>
<reference evidence="7" key="1">
    <citation type="submission" date="2022-11" db="UniProtKB">
        <authorList>
            <consortium name="WormBaseParasite"/>
        </authorList>
    </citation>
    <scope>IDENTIFICATION</scope>
</reference>
<keyword evidence="5" id="KW-0813">Transport</keyword>
<dbReference type="Proteomes" id="UP000887540">
    <property type="component" value="Unplaced"/>
</dbReference>
<protein>
    <recommendedName>
        <fullName evidence="5">Nuclear pore protein</fullName>
    </recommendedName>
</protein>
<keyword evidence="5" id="KW-0509">mRNA transport</keyword>
<dbReference type="GO" id="GO:0017056">
    <property type="term" value="F:structural constituent of nuclear pore"/>
    <property type="evidence" value="ECO:0007669"/>
    <property type="project" value="InterPro"/>
</dbReference>
<accession>A0A914BVH6</accession>